<proteinExistence type="inferred from homology"/>
<keyword evidence="9" id="KW-0418">Kinase</keyword>
<dbReference type="OMA" id="ILMGCPR"/>
<comment type="catalytic activity">
    <reaction evidence="13">
        <text>L-threonyl-[protein] + ATP = O-phospho-L-threonyl-[protein] + ADP + H(+)</text>
        <dbReference type="Rhea" id="RHEA:46608"/>
        <dbReference type="Rhea" id="RHEA-COMP:11060"/>
        <dbReference type="Rhea" id="RHEA-COMP:11605"/>
        <dbReference type="ChEBI" id="CHEBI:15378"/>
        <dbReference type="ChEBI" id="CHEBI:30013"/>
        <dbReference type="ChEBI" id="CHEBI:30616"/>
        <dbReference type="ChEBI" id="CHEBI:61977"/>
        <dbReference type="ChEBI" id="CHEBI:456216"/>
        <dbReference type="EC" id="2.7.11.22"/>
    </reaction>
</comment>
<comment type="catalytic activity">
    <reaction evidence="15">
        <text>[DNA-directed RNA polymerase] + ATP = phospho-[DNA-directed RNA polymerase] + ADP + H(+)</text>
        <dbReference type="Rhea" id="RHEA:10216"/>
        <dbReference type="Rhea" id="RHEA-COMP:11321"/>
        <dbReference type="Rhea" id="RHEA-COMP:11322"/>
        <dbReference type="ChEBI" id="CHEBI:15378"/>
        <dbReference type="ChEBI" id="CHEBI:30616"/>
        <dbReference type="ChEBI" id="CHEBI:43176"/>
        <dbReference type="ChEBI" id="CHEBI:68546"/>
        <dbReference type="ChEBI" id="CHEBI:456216"/>
        <dbReference type="EC" id="2.7.11.23"/>
    </reaction>
</comment>
<dbReference type="EMBL" id="UYWW01012200">
    <property type="protein sequence ID" value="VDM19587.1"/>
    <property type="molecule type" value="Genomic_DNA"/>
</dbReference>
<dbReference type="Pfam" id="PF00069">
    <property type="entry name" value="Pkinase"/>
    <property type="match status" value="2"/>
</dbReference>
<dbReference type="Gene3D" id="3.30.200.20">
    <property type="entry name" value="Phosphorylase Kinase, domain 1"/>
    <property type="match status" value="1"/>
</dbReference>
<evidence type="ECO:0000256" key="14">
    <source>
        <dbReference type="ARBA" id="ARBA00048367"/>
    </source>
</evidence>
<dbReference type="InterPro" id="IPR017441">
    <property type="entry name" value="Protein_kinase_ATP_BS"/>
</dbReference>
<dbReference type="OrthoDB" id="1732493at2759"/>
<dbReference type="GO" id="GO:0000278">
    <property type="term" value="P:mitotic cell cycle"/>
    <property type="evidence" value="ECO:0007669"/>
    <property type="project" value="UniProtKB-ARBA"/>
</dbReference>
<keyword evidence="4" id="KW-0597">Phosphoprotein</keyword>
<dbReference type="GO" id="GO:0005634">
    <property type="term" value="C:nucleus"/>
    <property type="evidence" value="ECO:0007669"/>
    <property type="project" value="TreeGrafter"/>
</dbReference>
<evidence type="ECO:0000256" key="10">
    <source>
        <dbReference type="ARBA" id="ARBA00022840"/>
    </source>
</evidence>
<evidence type="ECO:0000256" key="18">
    <source>
        <dbReference type="SAM" id="MobiDB-lite"/>
    </source>
</evidence>
<evidence type="ECO:0000256" key="5">
    <source>
        <dbReference type="ARBA" id="ARBA00022618"/>
    </source>
</evidence>
<keyword evidence="3 17" id="KW-0723">Serine/threonine-protein kinase</keyword>
<evidence type="ECO:0000313" key="21">
    <source>
        <dbReference type="Proteomes" id="UP000270924"/>
    </source>
</evidence>
<dbReference type="PROSITE" id="PS50011">
    <property type="entry name" value="PROTEIN_KINASE_DOM"/>
    <property type="match status" value="1"/>
</dbReference>
<dbReference type="InterPro" id="IPR008271">
    <property type="entry name" value="Ser/Thr_kinase_AS"/>
</dbReference>
<keyword evidence="21" id="KW-1185">Reference proteome</keyword>
<evidence type="ECO:0000256" key="3">
    <source>
        <dbReference type="ARBA" id="ARBA00022527"/>
    </source>
</evidence>
<evidence type="ECO:0000256" key="7">
    <source>
        <dbReference type="ARBA" id="ARBA00022741"/>
    </source>
</evidence>
<name>A0A3P7ET99_WUCBA</name>
<dbReference type="PROSITE" id="PS00108">
    <property type="entry name" value="PROTEIN_KINASE_ST"/>
    <property type="match status" value="1"/>
</dbReference>
<dbReference type="CDD" id="cd07829">
    <property type="entry name" value="STKc_CDK_like"/>
    <property type="match status" value="1"/>
</dbReference>
<dbReference type="PANTHER" id="PTHR24056">
    <property type="entry name" value="CELL DIVISION PROTEIN KINASE"/>
    <property type="match status" value="1"/>
</dbReference>
<feature type="region of interest" description="Disordered" evidence="18">
    <location>
        <begin position="1"/>
        <end position="23"/>
    </location>
</feature>
<dbReference type="GO" id="GO:0005524">
    <property type="term" value="F:ATP binding"/>
    <property type="evidence" value="ECO:0007669"/>
    <property type="project" value="UniProtKB-UniRule"/>
</dbReference>
<evidence type="ECO:0000256" key="15">
    <source>
        <dbReference type="ARBA" id="ARBA00049280"/>
    </source>
</evidence>
<gene>
    <name evidence="20" type="ORF">WBA_LOCUS10666</name>
</gene>
<comment type="similarity">
    <text evidence="2">Belongs to the protein kinase superfamily. CMGC Ser/Thr protein kinase family. CDC2/CDKX subfamily.</text>
</comment>
<evidence type="ECO:0000256" key="1">
    <source>
        <dbReference type="ARBA" id="ARBA00004123"/>
    </source>
</evidence>
<evidence type="ECO:0000256" key="8">
    <source>
        <dbReference type="ARBA" id="ARBA00022776"/>
    </source>
</evidence>
<evidence type="ECO:0000256" key="9">
    <source>
        <dbReference type="ARBA" id="ARBA00022777"/>
    </source>
</evidence>
<evidence type="ECO:0000313" key="20">
    <source>
        <dbReference type="EMBL" id="VDM19587.1"/>
    </source>
</evidence>
<dbReference type="Proteomes" id="UP000270924">
    <property type="component" value="Unassembled WGS sequence"/>
</dbReference>
<reference evidence="20 21" key="1">
    <citation type="submission" date="2018-11" db="EMBL/GenBank/DDBJ databases">
        <authorList>
            <consortium name="Pathogen Informatics"/>
        </authorList>
    </citation>
    <scope>NUCLEOTIDE SEQUENCE [LARGE SCALE GENOMIC DNA]</scope>
</reference>
<keyword evidence="10 16" id="KW-0067">ATP-binding</keyword>
<dbReference type="GO" id="GO:0051446">
    <property type="term" value="P:positive regulation of meiotic cell cycle"/>
    <property type="evidence" value="ECO:0007669"/>
    <property type="project" value="UniProtKB-ARBA"/>
</dbReference>
<dbReference type="PANTHER" id="PTHR24056:SF334">
    <property type="entry name" value="CYCLIN-DEPENDENT KINASE 1"/>
    <property type="match status" value="1"/>
</dbReference>
<dbReference type="GO" id="GO:0051301">
    <property type="term" value="P:cell division"/>
    <property type="evidence" value="ECO:0007669"/>
    <property type="project" value="UniProtKB-KW"/>
</dbReference>
<evidence type="ECO:0000256" key="4">
    <source>
        <dbReference type="ARBA" id="ARBA00022553"/>
    </source>
</evidence>
<accession>A0A3P7ET99</accession>
<feature type="domain" description="Protein kinase" evidence="19">
    <location>
        <begin position="1"/>
        <end position="277"/>
    </location>
</feature>
<sequence length="300" mass="34266">MEADENSSGEPMSIEINEEDEPDTVEEEWDIFNDYGQLEKIGEGAYGIVYKAIDLQSQETVAIKMVRLEYEEEGIPVSSLREITLLRELKHPNQKTFLYQILRGVCYCHQRRIMHRDLKPQNLLVSAEGIIKLADFGLARAVGVPVRAYTHEIVTLWYRAPEILLGASRYSFGVDIWSVGCIFAEMAARTPLFKGDSEITQLFSIFSIMSTPTEETWHGVSQLANYQEAFPQWKECCLDKALHGSMGSEDLKILKAMIKYNPAERISAKELLKNPYFNDIDWEKLTAAGYEEAIKLCENY</sequence>
<comment type="subcellular location">
    <subcellularLocation>
        <location evidence="1">Nucleus</location>
    </subcellularLocation>
</comment>
<feature type="binding site" evidence="16">
    <location>
        <position position="64"/>
    </location>
    <ligand>
        <name>ATP</name>
        <dbReference type="ChEBI" id="CHEBI:30616"/>
    </ligand>
</feature>
<keyword evidence="6" id="KW-0808">Transferase</keyword>
<dbReference type="PROSITE" id="PS00107">
    <property type="entry name" value="PROTEIN_KINASE_ATP"/>
    <property type="match status" value="1"/>
</dbReference>
<dbReference type="InterPro" id="IPR050108">
    <property type="entry name" value="CDK"/>
</dbReference>
<dbReference type="InterPro" id="IPR011009">
    <property type="entry name" value="Kinase-like_dom_sf"/>
</dbReference>
<evidence type="ECO:0000256" key="16">
    <source>
        <dbReference type="PROSITE-ProRule" id="PRU10141"/>
    </source>
</evidence>
<dbReference type="AlphaFoldDB" id="A0A3P7ET99"/>
<dbReference type="InParanoid" id="A0A3P7ET99"/>
<keyword evidence="8" id="KW-0498">Mitosis</keyword>
<evidence type="ECO:0000256" key="2">
    <source>
        <dbReference type="ARBA" id="ARBA00006485"/>
    </source>
</evidence>
<dbReference type="FunFam" id="3.30.200.20:FF:000124">
    <property type="entry name" value="Cyclin-dependent kinase 4"/>
    <property type="match status" value="1"/>
</dbReference>
<organism evidence="20 21">
    <name type="scientific">Wuchereria bancrofti</name>
    <dbReference type="NCBI Taxonomy" id="6293"/>
    <lineage>
        <taxon>Eukaryota</taxon>
        <taxon>Metazoa</taxon>
        <taxon>Ecdysozoa</taxon>
        <taxon>Nematoda</taxon>
        <taxon>Chromadorea</taxon>
        <taxon>Rhabditida</taxon>
        <taxon>Spirurina</taxon>
        <taxon>Spiruromorpha</taxon>
        <taxon>Filarioidea</taxon>
        <taxon>Onchocercidae</taxon>
        <taxon>Wuchereria</taxon>
    </lineage>
</organism>
<dbReference type="InterPro" id="IPR000719">
    <property type="entry name" value="Prot_kinase_dom"/>
</dbReference>
<evidence type="ECO:0000256" key="11">
    <source>
        <dbReference type="ARBA" id="ARBA00023242"/>
    </source>
</evidence>
<evidence type="ECO:0000259" key="19">
    <source>
        <dbReference type="PROSITE" id="PS50011"/>
    </source>
</evidence>
<dbReference type="GO" id="GO:0090068">
    <property type="term" value="P:positive regulation of cell cycle process"/>
    <property type="evidence" value="ECO:0007669"/>
    <property type="project" value="UniProtKB-ARBA"/>
</dbReference>
<evidence type="ECO:0000256" key="17">
    <source>
        <dbReference type="RuleBase" id="RU000304"/>
    </source>
</evidence>
<dbReference type="FunFam" id="1.10.510.10:FF:000706">
    <property type="entry name" value="Cyclin-dependent kinase 1"/>
    <property type="match status" value="1"/>
</dbReference>
<keyword evidence="11" id="KW-0539">Nucleus</keyword>
<dbReference type="SMART" id="SM00220">
    <property type="entry name" value="S_TKc"/>
    <property type="match status" value="1"/>
</dbReference>
<dbReference type="GO" id="GO:0004693">
    <property type="term" value="F:cyclin-dependent protein serine/threonine kinase activity"/>
    <property type="evidence" value="ECO:0007669"/>
    <property type="project" value="UniProtKB-EC"/>
</dbReference>
<keyword evidence="7 16" id="KW-0547">Nucleotide-binding</keyword>
<dbReference type="Gene3D" id="1.10.510.10">
    <property type="entry name" value="Transferase(Phosphotransferase) domain 1"/>
    <property type="match status" value="1"/>
</dbReference>
<keyword evidence="12" id="KW-0131">Cell cycle</keyword>
<protein>
    <recommendedName>
        <fullName evidence="19">Protein kinase domain-containing protein</fullName>
    </recommendedName>
</protein>
<keyword evidence="5" id="KW-0132">Cell division</keyword>
<evidence type="ECO:0000256" key="12">
    <source>
        <dbReference type="ARBA" id="ARBA00023306"/>
    </source>
</evidence>
<dbReference type="SUPFAM" id="SSF56112">
    <property type="entry name" value="Protein kinase-like (PK-like)"/>
    <property type="match status" value="1"/>
</dbReference>
<evidence type="ECO:0000256" key="13">
    <source>
        <dbReference type="ARBA" id="ARBA00047811"/>
    </source>
</evidence>
<evidence type="ECO:0000256" key="6">
    <source>
        <dbReference type="ARBA" id="ARBA00022679"/>
    </source>
</evidence>
<comment type="catalytic activity">
    <reaction evidence="14">
        <text>L-seryl-[protein] + ATP = O-phospho-L-seryl-[protein] + ADP + H(+)</text>
        <dbReference type="Rhea" id="RHEA:17989"/>
        <dbReference type="Rhea" id="RHEA-COMP:9863"/>
        <dbReference type="Rhea" id="RHEA-COMP:11604"/>
        <dbReference type="ChEBI" id="CHEBI:15378"/>
        <dbReference type="ChEBI" id="CHEBI:29999"/>
        <dbReference type="ChEBI" id="CHEBI:30616"/>
        <dbReference type="ChEBI" id="CHEBI:83421"/>
        <dbReference type="ChEBI" id="CHEBI:456216"/>
        <dbReference type="EC" id="2.7.11.22"/>
    </reaction>
</comment>